<proteinExistence type="predicted"/>
<reference evidence="3 4" key="1">
    <citation type="submission" date="2021-05" db="EMBL/GenBank/DDBJ databases">
        <title>Aequorivita echinoideorum JCM 30378 genome.</title>
        <authorList>
            <person name="Zhang H."/>
            <person name="Li C."/>
        </authorList>
    </citation>
    <scope>NUCLEOTIDE SEQUENCE [LARGE SCALE GENOMIC DNA]</scope>
    <source>
        <strain evidence="3 4">JCM30378</strain>
    </source>
</reference>
<dbReference type="RefSeq" id="WP_214114131.1">
    <property type="nucleotide sequence ID" value="NZ_JAHCTB010000005.1"/>
</dbReference>
<feature type="domain" description="DUF6787" evidence="2">
    <location>
        <begin position="18"/>
        <end position="96"/>
    </location>
</feature>
<evidence type="ECO:0000313" key="3">
    <source>
        <dbReference type="EMBL" id="MBT0608937.1"/>
    </source>
</evidence>
<evidence type="ECO:0000259" key="2">
    <source>
        <dbReference type="Pfam" id="PF20584"/>
    </source>
</evidence>
<keyword evidence="4" id="KW-1185">Reference proteome</keyword>
<dbReference type="EMBL" id="JAHCTB010000005">
    <property type="protein sequence ID" value="MBT0608937.1"/>
    <property type="molecule type" value="Genomic_DNA"/>
</dbReference>
<keyword evidence="1" id="KW-0812">Transmembrane</keyword>
<dbReference type="InterPro" id="IPR046714">
    <property type="entry name" value="DUF6787"/>
</dbReference>
<dbReference type="Pfam" id="PF20584">
    <property type="entry name" value="DUF6787"/>
    <property type="match status" value="1"/>
</dbReference>
<accession>A0ABS5S9B9</accession>
<evidence type="ECO:0000313" key="4">
    <source>
        <dbReference type="Proteomes" id="UP001297092"/>
    </source>
</evidence>
<organism evidence="3 4">
    <name type="scientific">Aequorivita echinoideorum</name>
    <dbReference type="NCBI Taxonomy" id="1549647"/>
    <lineage>
        <taxon>Bacteria</taxon>
        <taxon>Pseudomonadati</taxon>
        <taxon>Bacteroidota</taxon>
        <taxon>Flavobacteriia</taxon>
        <taxon>Flavobacteriales</taxon>
        <taxon>Flavobacteriaceae</taxon>
        <taxon>Aequorivita</taxon>
    </lineage>
</organism>
<sequence>MKKLKQRWNVSSNWQFFVILLVFAVTGSSSAKLAEPLTEAFAIKKEMGWYIYWPFRILVILPIYQILLVFFGWLFGEFNFFWNFEKMMLRRMGLGFLFK</sequence>
<keyword evidence="1" id="KW-1133">Transmembrane helix</keyword>
<dbReference type="GO" id="GO:0016740">
    <property type="term" value="F:transferase activity"/>
    <property type="evidence" value="ECO:0007669"/>
    <property type="project" value="UniProtKB-KW"/>
</dbReference>
<feature type="transmembrane region" description="Helical" evidence="1">
    <location>
        <begin position="55"/>
        <end position="82"/>
    </location>
</feature>
<dbReference type="Proteomes" id="UP001297092">
    <property type="component" value="Unassembled WGS sequence"/>
</dbReference>
<keyword evidence="3" id="KW-0808">Transferase</keyword>
<evidence type="ECO:0000256" key="1">
    <source>
        <dbReference type="SAM" id="Phobius"/>
    </source>
</evidence>
<keyword evidence="1" id="KW-0472">Membrane</keyword>
<protein>
    <submittedName>
        <fullName evidence="3">Diacylglyceryl transferase</fullName>
    </submittedName>
</protein>
<comment type="caution">
    <text evidence="3">The sequence shown here is derived from an EMBL/GenBank/DDBJ whole genome shotgun (WGS) entry which is preliminary data.</text>
</comment>
<name>A0ABS5S9B9_9FLAO</name>
<gene>
    <name evidence="3" type="ORF">KIV10_12150</name>
</gene>